<dbReference type="RefSeq" id="WP_009329890.1">
    <property type="nucleotide sequence ID" value="NZ_BEXU01000002.1"/>
</dbReference>
<dbReference type="Proteomes" id="UP000435910">
    <property type="component" value="Unassembled WGS sequence"/>
</dbReference>
<name>A0A6C1WFI8_BACLI</name>
<dbReference type="EMBL" id="CP065647">
    <property type="protein sequence ID" value="QPR73507.1"/>
    <property type="molecule type" value="Genomic_DNA"/>
</dbReference>
<dbReference type="AlphaFoldDB" id="A0A6C1WFI8"/>
<accession>A0A6C1WFI8</accession>
<dbReference type="InterPro" id="IPR021375">
    <property type="entry name" value="DUF2997"/>
</dbReference>
<proteinExistence type="predicted"/>
<reference evidence="1 4" key="2">
    <citation type="submission" date="2020-12" db="EMBL/GenBank/DDBJ databases">
        <title>FDA dAtabase for Regulatory Grade micrObial Sequences (FDA-ARGOS): Supporting development and validation of Infectious Disease Dx tests.</title>
        <authorList>
            <person name="Nelson B."/>
            <person name="Plummer A."/>
            <person name="Tallon L."/>
            <person name="Sadzewicz L."/>
            <person name="Zhao X."/>
            <person name="Boylan J."/>
            <person name="Ott S."/>
            <person name="Bowen H."/>
            <person name="Vavikolanu K."/>
            <person name="Mehta A."/>
            <person name="Aluvathingal J."/>
            <person name="Nadendla S."/>
            <person name="Myers T."/>
            <person name="Yan Y."/>
            <person name="Sichtig H."/>
        </authorList>
    </citation>
    <scope>NUCLEOTIDE SEQUENCE [LARGE SCALE GENOMIC DNA]</scope>
    <source>
        <strain evidence="1 4">FDAARGOS_923</strain>
    </source>
</reference>
<sequence length="72" mass="8388">MSQRIIVEIQQDGQINVETKGIKGPKCRDYIRVLEQLLEAETIDSSYTAEYFETEQVDVLRHQQIIRGHRNG</sequence>
<reference evidence="2 3" key="1">
    <citation type="submission" date="2019-06" db="EMBL/GenBank/DDBJ databases">
        <title>Genome sequence analysis of &gt;100 Bacillus licheniformis strains suggests intrinsic resistance to this species.</title>
        <authorList>
            <person name="Wels M."/>
            <person name="Siezen R.J."/>
            <person name="Johansen E."/>
            <person name="Stuer-Lauridsen B."/>
            <person name="Bjerre K."/>
            <person name="Nielsen B.K.K."/>
        </authorList>
    </citation>
    <scope>NUCLEOTIDE SEQUENCE [LARGE SCALE GENOMIC DNA]</scope>
    <source>
        <strain evidence="2 3">BAC-16736</strain>
    </source>
</reference>
<protein>
    <submittedName>
        <fullName evidence="1">DUF2997 domain-containing protein</fullName>
    </submittedName>
</protein>
<dbReference type="Proteomes" id="UP000595038">
    <property type="component" value="Chromosome"/>
</dbReference>
<evidence type="ECO:0000313" key="2">
    <source>
        <dbReference type="EMBL" id="TWL27571.1"/>
    </source>
</evidence>
<evidence type="ECO:0000313" key="4">
    <source>
        <dbReference type="Proteomes" id="UP000595038"/>
    </source>
</evidence>
<dbReference type="EMBL" id="NILC01000023">
    <property type="protein sequence ID" value="TWL27571.1"/>
    <property type="molecule type" value="Genomic_DNA"/>
</dbReference>
<evidence type="ECO:0000313" key="3">
    <source>
        <dbReference type="Proteomes" id="UP000435910"/>
    </source>
</evidence>
<evidence type="ECO:0000313" key="1">
    <source>
        <dbReference type="EMBL" id="QPR73507.1"/>
    </source>
</evidence>
<organism evidence="2 3">
    <name type="scientific">Bacillus licheniformis</name>
    <dbReference type="NCBI Taxonomy" id="1402"/>
    <lineage>
        <taxon>Bacteria</taxon>
        <taxon>Bacillati</taxon>
        <taxon>Bacillota</taxon>
        <taxon>Bacilli</taxon>
        <taxon>Bacillales</taxon>
        <taxon>Bacillaceae</taxon>
        <taxon>Bacillus</taxon>
    </lineage>
</organism>
<dbReference type="Pfam" id="PF11211">
    <property type="entry name" value="DUF2997"/>
    <property type="match status" value="1"/>
</dbReference>
<gene>
    <name evidence="2" type="ORF">CHCC16736_2892</name>
    <name evidence="1" type="ORF">I6G80_04360</name>
</gene>
<dbReference type="GeneID" id="92859255"/>